<sequence>MKSMQTTAPTFLAQLSLSLKFLHCMVGSYRQGSFDLSMNGLTKTPIKSLTTSELILHDHGQGNTHGRRVGIL</sequence>
<keyword evidence="2" id="KW-1185">Reference proteome</keyword>
<evidence type="ECO:0000313" key="1">
    <source>
        <dbReference type="EMBL" id="SDG35218.1"/>
    </source>
</evidence>
<dbReference type="STRING" id="440168.SAMN04487974_102155"/>
<organism evidence="1 2">
    <name type="scientific">Pelagibacterium luteolum</name>
    <dbReference type="NCBI Taxonomy" id="440168"/>
    <lineage>
        <taxon>Bacteria</taxon>
        <taxon>Pseudomonadati</taxon>
        <taxon>Pseudomonadota</taxon>
        <taxon>Alphaproteobacteria</taxon>
        <taxon>Hyphomicrobiales</taxon>
        <taxon>Devosiaceae</taxon>
        <taxon>Pelagibacterium</taxon>
    </lineage>
</organism>
<gene>
    <name evidence="1" type="ORF">SAMN04487974_102155</name>
</gene>
<evidence type="ECO:0000313" key="2">
    <source>
        <dbReference type="Proteomes" id="UP000199495"/>
    </source>
</evidence>
<dbReference type="EMBL" id="FNCS01000002">
    <property type="protein sequence ID" value="SDG35218.1"/>
    <property type="molecule type" value="Genomic_DNA"/>
</dbReference>
<protein>
    <submittedName>
        <fullName evidence="1">Uncharacterized protein</fullName>
    </submittedName>
</protein>
<name>A0A1G7TIT3_9HYPH</name>
<dbReference type="AlphaFoldDB" id="A0A1G7TIT3"/>
<proteinExistence type="predicted"/>
<dbReference type="Proteomes" id="UP000199495">
    <property type="component" value="Unassembled WGS sequence"/>
</dbReference>
<reference evidence="1 2" key="1">
    <citation type="submission" date="2016-10" db="EMBL/GenBank/DDBJ databases">
        <authorList>
            <person name="de Groot N.N."/>
        </authorList>
    </citation>
    <scope>NUCLEOTIDE SEQUENCE [LARGE SCALE GENOMIC DNA]</scope>
    <source>
        <strain evidence="1 2">CGMCC 1.10267</strain>
    </source>
</reference>
<accession>A0A1G7TIT3</accession>